<dbReference type="GO" id="GO:0019992">
    <property type="term" value="F:diacylglycerol binding"/>
    <property type="evidence" value="ECO:0007669"/>
    <property type="project" value="InterPro"/>
</dbReference>
<dbReference type="GO" id="GO:0042734">
    <property type="term" value="C:presynaptic membrane"/>
    <property type="evidence" value="ECO:0007669"/>
    <property type="project" value="TreeGrafter"/>
</dbReference>
<reference evidence="3" key="1">
    <citation type="submission" date="2022-11" db="EMBL/GenBank/DDBJ databases">
        <title>Chromosome-level genome of Pogonophryne albipinna.</title>
        <authorList>
            <person name="Jo E."/>
        </authorList>
    </citation>
    <scope>NUCLEOTIDE SEQUENCE</scope>
    <source>
        <strain evidence="3">SGF0006</strain>
        <tissue evidence="3">Muscle</tissue>
    </source>
</reference>
<dbReference type="AlphaFoldDB" id="A0AAD6A620"/>
<dbReference type="GO" id="GO:0099525">
    <property type="term" value="P:presynaptic dense core vesicle exocytosis"/>
    <property type="evidence" value="ECO:0007669"/>
    <property type="project" value="TreeGrafter"/>
</dbReference>
<keyword evidence="4" id="KW-1185">Reference proteome</keyword>
<dbReference type="GO" id="GO:0043195">
    <property type="term" value="C:terminal bouton"/>
    <property type="evidence" value="ECO:0007669"/>
    <property type="project" value="TreeGrafter"/>
</dbReference>
<dbReference type="Proteomes" id="UP001219934">
    <property type="component" value="Unassembled WGS sequence"/>
</dbReference>
<dbReference type="InterPro" id="IPR010439">
    <property type="entry name" value="MUN_dom"/>
</dbReference>
<feature type="signal peptide" evidence="1">
    <location>
        <begin position="1"/>
        <end position="16"/>
    </location>
</feature>
<dbReference type="GO" id="GO:0031594">
    <property type="term" value="C:neuromuscular junction"/>
    <property type="evidence" value="ECO:0007669"/>
    <property type="project" value="TreeGrafter"/>
</dbReference>
<dbReference type="GO" id="GO:0030672">
    <property type="term" value="C:synaptic vesicle membrane"/>
    <property type="evidence" value="ECO:0007669"/>
    <property type="project" value="TreeGrafter"/>
</dbReference>
<dbReference type="InterPro" id="IPR014772">
    <property type="entry name" value="Munc13_dom-2"/>
</dbReference>
<dbReference type="Gene3D" id="1.20.58.1100">
    <property type="match status" value="1"/>
</dbReference>
<sequence>MKTVVLAHMLCVFVSSLSIFADVCEKTVLKRILKDLWKIVLSSLEKTIVLPQSNDSLGAQLLTAAKGLSSLKEGVKPKP</sequence>
<dbReference type="EMBL" id="JAPTMU010000363">
    <property type="protein sequence ID" value="KAJ4918980.1"/>
    <property type="molecule type" value="Genomic_DNA"/>
</dbReference>
<evidence type="ECO:0000313" key="3">
    <source>
        <dbReference type="EMBL" id="KAJ4918980.1"/>
    </source>
</evidence>
<dbReference type="PROSITE" id="PS51259">
    <property type="entry name" value="MHD2"/>
    <property type="match status" value="1"/>
</dbReference>
<accession>A0AAD6A620</accession>
<gene>
    <name evidence="3" type="ORF">JOQ06_024581</name>
</gene>
<evidence type="ECO:0000259" key="2">
    <source>
        <dbReference type="PROSITE" id="PS51259"/>
    </source>
</evidence>
<dbReference type="PANTHER" id="PTHR10480:SF14">
    <property type="entry name" value="PROTEIN UNC-13 HOMOLOG B-LIKE"/>
    <property type="match status" value="1"/>
</dbReference>
<feature type="domain" description="MHD2" evidence="2">
    <location>
        <begin position="3"/>
        <end position="79"/>
    </location>
</feature>
<feature type="chain" id="PRO_5041980528" description="MHD2 domain-containing protein" evidence="1">
    <location>
        <begin position="17"/>
        <end position="79"/>
    </location>
</feature>
<dbReference type="GO" id="GO:0016081">
    <property type="term" value="P:synaptic vesicle docking"/>
    <property type="evidence" value="ECO:0007669"/>
    <property type="project" value="TreeGrafter"/>
</dbReference>
<evidence type="ECO:0000313" key="4">
    <source>
        <dbReference type="Proteomes" id="UP001219934"/>
    </source>
</evidence>
<dbReference type="GO" id="GO:0035249">
    <property type="term" value="P:synaptic transmission, glutamatergic"/>
    <property type="evidence" value="ECO:0007669"/>
    <property type="project" value="TreeGrafter"/>
</dbReference>
<dbReference type="InterPro" id="IPR027080">
    <property type="entry name" value="Unc-13"/>
</dbReference>
<dbReference type="GO" id="GO:0061789">
    <property type="term" value="P:dense core granule priming"/>
    <property type="evidence" value="ECO:0007669"/>
    <property type="project" value="TreeGrafter"/>
</dbReference>
<proteinExistence type="predicted"/>
<keyword evidence="1" id="KW-0732">Signal</keyword>
<dbReference type="GO" id="GO:0017075">
    <property type="term" value="F:syntaxin-1 binding"/>
    <property type="evidence" value="ECO:0007669"/>
    <property type="project" value="TreeGrafter"/>
</dbReference>
<dbReference type="GO" id="GO:0098831">
    <property type="term" value="C:presynaptic active zone cytoplasmic component"/>
    <property type="evidence" value="ECO:0007669"/>
    <property type="project" value="TreeGrafter"/>
</dbReference>
<dbReference type="Pfam" id="PF06292">
    <property type="entry name" value="MUN"/>
    <property type="match status" value="1"/>
</dbReference>
<protein>
    <recommendedName>
        <fullName evidence="2">MHD2 domain-containing protein</fullName>
    </recommendedName>
</protein>
<evidence type="ECO:0000256" key="1">
    <source>
        <dbReference type="SAM" id="SignalP"/>
    </source>
</evidence>
<dbReference type="GO" id="GO:0005516">
    <property type="term" value="F:calmodulin binding"/>
    <property type="evidence" value="ECO:0007669"/>
    <property type="project" value="TreeGrafter"/>
</dbReference>
<dbReference type="GO" id="GO:0016082">
    <property type="term" value="P:synaptic vesicle priming"/>
    <property type="evidence" value="ECO:0007669"/>
    <property type="project" value="TreeGrafter"/>
</dbReference>
<comment type="caution">
    <text evidence="3">The sequence shown here is derived from an EMBL/GenBank/DDBJ whole genome shotgun (WGS) entry which is preliminary data.</text>
</comment>
<name>A0AAD6A620_9TELE</name>
<organism evidence="3 4">
    <name type="scientific">Pogonophryne albipinna</name>
    <dbReference type="NCBI Taxonomy" id="1090488"/>
    <lineage>
        <taxon>Eukaryota</taxon>
        <taxon>Metazoa</taxon>
        <taxon>Chordata</taxon>
        <taxon>Craniata</taxon>
        <taxon>Vertebrata</taxon>
        <taxon>Euteleostomi</taxon>
        <taxon>Actinopterygii</taxon>
        <taxon>Neopterygii</taxon>
        <taxon>Teleostei</taxon>
        <taxon>Neoteleostei</taxon>
        <taxon>Acanthomorphata</taxon>
        <taxon>Eupercaria</taxon>
        <taxon>Perciformes</taxon>
        <taxon>Notothenioidei</taxon>
        <taxon>Pogonophryne</taxon>
    </lineage>
</organism>
<dbReference type="PANTHER" id="PTHR10480">
    <property type="entry name" value="PROTEIN UNC-13 HOMOLOG"/>
    <property type="match status" value="1"/>
</dbReference>